<evidence type="ECO:0000259" key="1">
    <source>
        <dbReference type="Pfam" id="PF06094"/>
    </source>
</evidence>
<name>A0A965ZIQ8_9SPHI</name>
<comment type="caution">
    <text evidence="2">The sequence shown here is derived from an EMBL/GenBank/DDBJ whole genome shotgun (WGS) entry which is preliminary data.</text>
</comment>
<dbReference type="InterPro" id="IPR009288">
    <property type="entry name" value="AIG2-like_dom"/>
</dbReference>
<sequence>MEYLFVYGTLLKDFKHKARFPVEEHLQFISEATVKGALYDLGNYPGYVEEPTGDVKGEIYLVSEIDKVFEILDEYEGLFDNEPEYIRKKKEIEIPNGETIESWIYIYQQAIRPEHKRIMNGDYLAFIRNKG</sequence>
<feature type="domain" description="Gamma-glutamylcyclotransferase AIG2-like" evidence="1">
    <location>
        <begin position="4"/>
        <end position="124"/>
    </location>
</feature>
<dbReference type="InterPro" id="IPR036568">
    <property type="entry name" value="GGCT-like_sf"/>
</dbReference>
<dbReference type="SUPFAM" id="SSF110857">
    <property type="entry name" value="Gamma-glutamyl cyclotransferase-like"/>
    <property type="match status" value="1"/>
</dbReference>
<keyword evidence="3" id="KW-1185">Reference proteome</keyword>
<dbReference type="AlphaFoldDB" id="A0A965ZIQ8"/>
<gene>
    <name evidence="2" type="ORF">GSY63_13540</name>
</gene>
<protein>
    <recommendedName>
        <fullName evidence="1">Gamma-glutamylcyclotransferase AIG2-like domain-containing protein</fullName>
    </recommendedName>
</protein>
<evidence type="ECO:0000313" key="3">
    <source>
        <dbReference type="Proteomes" id="UP000638732"/>
    </source>
</evidence>
<proteinExistence type="predicted"/>
<dbReference type="Gene3D" id="3.10.490.10">
    <property type="entry name" value="Gamma-glutamyl cyclotransferase-like"/>
    <property type="match status" value="1"/>
</dbReference>
<dbReference type="RefSeq" id="WP_166586367.1">
    <property type="nucleotide sequence ID" value="NZ_WWEO01000043.1"/>
</dbReference>
<reference evidence="2" key="1">
    <citation type="submission" date="2020-01" db="EMBL/GenBank/DDBJ databases">
        <authorList>
            <person name="Seo Y.L."/>
        </authorList>
    </citation>
    <scope>NUCLEOTIDE SEQUENCE</scope>
    <source>
        <strain evidence="2">R11</strain>
    </source>
</reference>
<dbReference type="Proteomes" id="UP000638732">
    <property type="component" value="Unassembled WGS sequence"/>
</dbReference>
<dbReference type="CDD" id="cd06661">
    <property type="entry name" value="GGCT_like"/>
    <property type="match status" value="1"/>
</dbReference>
<dbReference type="EMBL" id="WWEO01000043">
    <property type="protein sequence ID" value="NCD70386.1"/>
    <property type="molecule type" value="Genomic_DNA"/>
</dbReference>
<dbReference type="Pfam" id="PF06094">
    <property type="entry name" value="GGACT"/>
    <property type="match status" value="1"/>
</dbReference>
<reference evidence="2" key="2">
    <citation type="submission" date="2020-10" db="EMBL/GenBank/DDBJ databases">
        <title>Mucilaginibacter sp. nov., isolated from soil.</title>
        <authorList>
            <person name="Jeon C.O."/>
        </authorList>
    </citation>
    <scope>NUCLEOTIDE SEQUENCE</scope>
    <source>
        <strain evidence="2">R11</strain>
    </source>
</reference>
<dbReference type="InterPro" id="IPR013024">
    <property type="entry name" value="GGCT-like"/>
</dbReference>
<evidence type="ECO:0000313" key="2">
    <source>
        <dbReference type="EMBL" id="NCD70386.1"/>
    </source>
</evidence>
<accession>A0A965ZIQ8</accession>
<organism evidence="2 3">
    <name type="scientific">Mucilaginibacter agri</name>
    <dbReference type="NCBI Taxonomy" id="2695265"/>
    <lineage>
        <taxon>Bacteria</taxon>
        <taxon>Pseudomonadati</taxon>
        <taxon>Bacteroidota</taxon>
        <taxon>Sphingobacteriia</taxon>
        <taxon>Sphingobacteriales</taxon>
        <taxon>Sphingobacteriaceae</taxon>
        <taxon>Mucilaginibacter</taxon>
    </lineage>
</organism>